<dbReference type="Proteomes" id="UP000217790">
    <property type="component" value="Unassembled WGS sequence"/>
</dbReference>
<sequence>MPEPSGSLSFPPEIWDAIIDQLQYDKRSLLRASLACRALYPRTRVHLFSRAVLSTESSCIRLAKLIALSPKLALLFKSLSIAITKGNDQDSRVYGALTVIKSLVNLTQLTLTAGDWSRMPDTVVSSLQSYSYRSLVVNPFFSFSAIGEICSLLQNSPGLQGASFRCKDNFTEECHLNHSLHCNPAPVRLQIDDTASSDPFETFLKLATSSRSCPFSFRDVHTLSIALSGQSRVLRQLLNQYLVLLGASLKILRVNHTPGFLYTSSETLDVSSIETLEVRIMKGDPNSFGRDSQAFEWWISNLSAVKEHCAIRSIVFKIVATGPPYLERHPAFNWDNLWTRLDECLVSYKMASLQTLSITFHPPPEGKFPLLKQLGREVILNAT</sequence>
<proteinExistence type="predicted"/>
<dbReference type="OrthoDB" id="2963948at2759"/>
<evidence type="ECO:0000313" key="2">
    <source>
        <dbReference type="Proteomes" id="UP000217790"/>
    </source>
</evidence>
<dbReference type="InParanoid" id="A0A2H3DHE3"/>
<gene>
    <name evidence="1" type="ORF">ARMGADRAFT_1012376</name>
</gene>
<name>A0A2H3DHE3_ARMGA</name>
<evidence type="ECO:0008006" key="3">
    <source>
        <dbReference type="Google" id="ProtNLM"/>
    </source>
</evidence>
<reference evidence="2" key="1">
    <citation type="journal article" date="2017" name="Nat. Ecol. Evol.">
        <title>Genome expansion and lineage-specific genetic innovations in the forest pathogenic fungi Armillaria.</title>
        <authorList>
            <person name="Sipos G."/>
            <person name="Prasanna A.N."/>
            <person name="Walter M.C."/>
            <person name="O'Connor E."/>
            <person name="Balint B."/>
            <person name="Krizsan K."/>
            <person name="Kiss B."/>
            <person name="Hess J."/>
            <person name="Varga T."/>
            <person name="Slot J."/>
            <person name="Riley R."/>
            <person name="Boka B."/>
            <person name="Rigling D."/>
            <person name="Barry K."/>
            <person name="Lee J."/>
            <person name="Mihaltcheva S."/>
            <person name="LaButti K."/>
            <person name="Lipzen A."/>
            <person name="Waldron R."/>
            <person name="Moloney N.M."/>
            <person name="Sperisen C."/>
            <person name="Kredics L."/>
            <person name="Vagvoelgyi C."/>
            <person name="Patrignani A."/>
            <person name="Fitzpatrick D."/>
            <person name="Nagy I."/>
            <person name="Doyle S."/>
            <person name="Anderson J.B."/>
            <person name="Grigoriev I.V."/>
            <person name="Gueldener U."/>
            <person name="Muensterkoetter M."/>
            <person name="Nagy L.G."/>
        </authorList>
    </citation>
    <scope>NUCLEOTIDE SEQUENCE [LARGE SCALE GENOMIC DNA]</scope>
    <source>
        <strain evidence="2">Ar21-2</strain>
    </source>
</reference>
<keyword evidence="2" id="KW-1185">Reference proteome</keyword>
<evidence type="ECO:0000313" key="1">
    <source>
        <dbReference type="EMBL" id="PBK93530.1"/>
    </source>
</evidence>
<dbReference type="OMA" id="SAIGEIC"/>
<protein>
    <recommendedName>
        <fullName evidence="3">F-box domain-containing protein</fullName>
    </recommendedName>
</protein>
<dbReference type="EMBL" id="KZ293656">
    <property type="protein sequence ID" value="PBK93530.1"/>
    <property type="molecule type" value="Genomic_DNA"/>
</dbReference>
<organism evidence="1 2">
    <name type="scientific">Armillaria gallica</name>
    <name type="common">Bulbous honey fungus</name>
    <name type="synonym">Armillaria bulbosa</name>
    <dbReference type="NCBI Taxonomy" id="47427"/>
    <lineage>
        <taxon>Eukaryota</taxon>
        <taxon>Fungi</taxon>
        <taxon>Dikarya</taxon>
        <taxon>Basidiomycota</taxon>
        <taxon>Agaricomycotina</taxon>
        <taxon>Agaricomycetes</taxon>
        <taxon>Agaricomycetidae</taxon>
        <taxon>Agaricales</taxon>
        <taxon>Marasmiineae</taxon>
        <taxon>Physalacriaceae</taxon>
        <taxon>Armillaria</taxon>
    </lineage>
</organism>
<dbReference type="AlphaFoldDB" id="A0A2H3DHE3"/>
<accession>A0A2H3DHE3</accession>